<dbReference type="InterPro" id="IPR007387">
    <property type="entry name" value="TRAP_DctQ"/>
</dbReference>
<keyword evidence="5 9" id="KW-0812">Transmembrane</keyword>
<dbReference type="PANTHER" id="PTHR35011:SF4">
    <property type="entry name" value="SLL1102 PROTEIN"/>
    <property type="match status" value="1"/>
</dbReference>
<comment type="similarity">
    <text evidence="8 9">Belongs to the TRAP transporter small permease family.</text>
</comment>
<dbReference type="EMBL" id="NHSD01000286">
    <property type="protein sequence ID" value="MBK5928052.1"/>
    <property type="molecule type" value="Genomic_DNA"/>
</dbReference>
<dbReference type="AlphaFoldDB" id="A0A934WJL1"/>
<feature type="transmembrane region" description="Helical" evidence="9">
    <location>
        <begin position="46"/>
        <end position="71"/>
    </location>
</feature>
<comment type="function">
    <text evidence="9">Part of the tripartite ATP-independent periplasmic (TRAP) transport system.</text>
</comment>
<reference evidence="11" key="2">
    <citation type="journal article" date="2020" name="Microorganisms">
        <title>Osmotic Adaptation and Compatible Solute Biosynthesis of Phototrophic Bacteria as Revealed from Genome Analyses.</title>
        <authorList>
            <person name="Imhoff J.F."/>
            <person name="Rahn T."/>
            <person name="Kunzel S."/>
            <person name="Keller A."/>
            <person name="Neulinger S.C."/>
        </authorList>
    </citation>
    <scope>NUCLEOTIDE SEQUENCE</scope>
    <source>
        <strain evidence="11">LMG 28126</strain>
    </source>
</reference>
<keyword evidence="6 9" id="KW-1133">Transmembrane helix</keyword>
<evidence type="ECO:0000256" key="3">
    <source>
        <dbReference type="ARBA" id="ARBA00022475"/>
    </source>
</evidence>
<feature type="transmembrane region" description="Helical" evidence="9">
    <location>
        <begin position="134"/>
        <end position="158"/>
    </location>
</feature>
<dbReference type="Proteomes" id="UP000706333">
    <property type="component" value="Unassembled WGS sequence"/>
</dbReference>
<dbReference type="InterPro" id="IPR055348">
    <property type="entry name" value="DctQ"/>
</dbReference>
<sequence length="176" mass="20231">MRRALLLYVRAADRLADWTGWIAMMLIFVMMAVMLWDVVARKFLDIYIMWGLEFLQFTLAAYYFMGGAKTLKDNTHVRMDLFYDRLTVRGRAWMDLATVGCLIFYLAVLLWGSISSLQFSIDTNQRLPSVWRPSVVPIKALMTACIALMLAQSFALVIRHAHTALTGRDLFPREPA</sequence>
<evidence type="ECO:0000256" key="9">
    <source>
        <dbReference type="RuleBase" id="RU369079"/>
    </source>
</evidence>
<reference evidence="11" key="1">
    <citation type="submission" date="2017-05" db="EMBL/GenBank/DDBJ databases">
        <authorList>
            <person name="Imhoff J.F."/>
            <person name="Rahn T."/>
            <person name="Kuenzel S."/>
            <person name="Neulinger S.C."/>
        </authorList>
    </citation>
    <scope>NUCLEOTIDE SEQUENCE</scope>
    <source>
        <strain evidence="11">LMG 28126</strain>
    </source>
</reference>
<keyword evidence="3" id="KW-1003">Cell membrane</keyword>
<dbReference type="PANTHER" id="PTHR35011">
    <property type="entry name" value="2,3-DIKETO-L-GULONATE TRAP TRANSPORTER SMALL PERMEASE PROTEIN YIAM"/>
    <property type="match status" value="1"/>
</dbReference>
<keyword evidence="2 9" id="KW-0813">Transport</keyword>
<evidence type="ECO:0000313" key="12">
    <source>
        <dbReference type="Proteomes" id="UP000706333"/>
    </source>
</evidence>
<accession>A0A934WJL1</accession>
<evidence type="ECO:0000256" key="8">
    <source>
        <dbReference type="ARBA" id="ARBA00038436"/>
    </source>
</evidence>
<protein>
    <recommendedName>
        <fullName evidence="9">TRAP transporter small permease protein</fullName>
    </recommendedName>
</protein>
<evidence type="ECO:0000256" key="1">
    <source>
        <dbReference type="ARBA" id="ARBA00004429"/>
    </source>
</evidence>
<feature type="domain" description="Tripartite ATP-independent periplasmic transporters DctQ component" evidence="10">
    <location>
        <begin position="30"/>
        <end position="160"/>
    </location>
</feature>
<comment type="caution">
    <text evidence="11">The sequence shown here is derived from an EMBL/GenBank/DDBJ whole genome shotgun (WGS) entry which is preliminary data.</text>
</comment>
<keyword evidence="4 9" id="KW-0997">Cell inner membrane</keyword>
<evidence type="ECO:0000256" key="5">
    <source>
        <dbReference type="ARBA" id="ARBA00022692"/>
    </source>
</evidence>
<proteinExistence type="inferred from homology"/>
<gene>
    <name evidence="11" type="ORF">CCR87_12060</name>
</gene>
<dbReference type="Pfam" id="PF04290">
    <property type="entry name" value="DctQ"/>
    <property type="match status" value="1"/>
</dbReference>
<organism evidence="11 12">
    <name type="scientific">Rhodobaculum claviforme</name>
    <dbReference type="NCBI Taxonomy" id="1549854"/>
    <lineage>
        <taxon>Bacteria</taxon>
        <taxon>Pseudomonadati</taxon>
        <taxon>Pseudomonadota</taxon>
        <taxon>Alphaproteobacteria</taxon>
        <taxon>Rhodobacterales</taxon>
        <taxon>Paracoccaceae</taxon>
        <taxon>Rhodobaculum</taxon>
    </lineage>
</organism>
<evidence type="ECO:0000256" key="2">
    <source>
        <dbReference type="ARBA" id="ARBA00022448"/>
    </source>
</evidence>
<dbReference type="GO" id="GO:0005886">
    <property type="term" value="C:plasma membrane"/>
    <property type="evidence" value="ECO:0007669"/>
    <property type="project" value="UniProtKB-SubCell"/>
</dbReference>
<evidence type="ECO:0000256" key="4">
    <source>
        <dbReference type="ARBA" id="ARBA00022519"/>
    </source>
</evidence>
<name>A0A934WJL1_9RHOB</name>
<feature type="transmembrane region" description="Helical" evidence="9">
    <location>
        <begin position="92"/>
        <end position="114"/>
    </location>
</feature>
<dbReference type="GO" id="GO:0022857">
    <property type="term" value="F:transmembrane transporter activity"/>
    <property type="evidence" value="ECO:0007669"/>
    <property type="project" value="UniProtKB-UniRule"/>
</dbReference>
<evidence type="ECO:0000259" key="10">
    <source>
        <dbReference type="Pfam" id="PF04290"/>
    </source>
</evidence>
<keyword evidence="7 9" id="KW-0472">Membrane</keyword>
<evidence type="ECO:0000256" key="6">
    <source>
        <dbReference type="ARBA" id="ARBA00022989"/>
    </source>
</evidence>
<comment type="subcellular location">
    <subcellularLocation>
        <location evidence="1 9">Cell inner membrane</location>
        <topology evidence="1 9">Multi-pass membrane protein</topology>
    </subcellularLocation>
</comment>
<keyword evidence="12" id="KW-1185">Reference proteome</keyword>
<evidence type="ECO:0000256" key="7">
    <source>
        <dbReference type="ARBA" id="ARBA00023136"/>
    </source>
</evidence>
<comment type="subunit">
    <text evidence="9">The complex comprises the extracytoplasmic solute receptor protein and the two transmembrane proteins.</text>
</comment>
<evidence type="ECO:0000313" key="11">
    <source>
        <dbReference type="EMBL" id="MBK5928052.1"/>
    </source>
</evidence>
<feature type="transmembrane region" description="Helical" evidence="9">
    <location>
        <begin position="21"/>
        <end position="40"/>
    </location>
</feature>
<dbReference type="RefSeq" id="WP_201157803.1">
    <property type="nucleotide sequence ID" value="NZ_NHSD01000286.1"/>
</dbReference>